<evidence type="ECO:0000313" key="2">
    <source>
        <dbReference type="EMBL" id="EFA07967.1"/>
    </source>
</evidence>
<dbReference type="AlphaFoldDB" id="D6WXK6"/>
<reference evidence="2 3" key="1">
    <citation type="journal article" date="2008" name="Nature">
        <title>The genome of the model beetle and pest Tribolium castaneum.</title>
        <authorList>
            <consortium name="Tribolium Genome Sequencing Consortium"/>
            <person name="Richards S."/>
            <person name="Gibbs R.A."/>
            <person name="Weinstock G.M."/>
            <person name="Brown S.J."/>
            <person name="Denell R."/>
            <person name="Beeman R.W."/>
            <person name="Gibbs R."/>
            <person name="Beeman R.W."/>
            <person name="Brown S.J."/>
            <person name="Bucher G."/>
            <person name="Friedrich M."/>
            <person name="Grimmelikhuijzen C.J."/>
            <person name="Klingler M."/>
            <person name="Lorenzen M."/>
            <person name="Richards S."/>
            <person name="Roth S."/>
            <person name="Schroder R."/>
            <person name="Tautz D."/>
            <person name="Zdobnov E.M."/>
            <person name="Muzny D."/>
            <person name="Gibbs R.A."/>
            <person name="Weinstock G.M."/>
            <person name="Attaway T."/>
            <person name="Bell S."/>
            <person name="Buhay C.J."/>
            <person name="Chandrabose M.N."/>
            <person name="Chavez D."/>
            <person name="Clerk-Blankenburg K.P."/>
            <person name="Cree A."/>
            <person name="Dao M."/>
            <person name="Davis C."/>
            <person name="Chacko J."/>
            <person name="Dinh H."/>
            <person name="Dugan-Rocha S."/>
            <person name="Fowler G."/>
            <person name="Garner T.T."/>
            <person name="Garnes J."/>
            <person name="Gnirke A."/>
            <person name="Hawes A."/>
            <person name="Hernandez J."/>
            <person name="Hines S."/>
            <person name="Holder M."/>
            <person name="Hume J."/>
            <person name="Jhangiani S.N."/>
            <person name="Joshi V."/>
            <person name="Khan Z.M."/>
            <person name="Jackson L."/>
            <person name="Kovar C."/>
            <person name="Kowis A."/>
            <person name="Lee S."/>
            <person name="Lewis L.R."/>
            <person name="Margolis J."/>
            <person name="Morgan M."/>
            <person name="Nazareth L.V."/>
            <person name="Nguyen N."/>
            <person name="Okwuonu G."/>
            <person name="Parker D."/>
            <person name="Richards S."/>
            <person name="Ruiz S.J."/>
            <person name="Santibanez J."/>
            <person name="Savard J."/>
            <person name="Scherer S.E."/>
            <person name="Schneider B."/>
            <person name="Sodergren E."/>
            <person name="Tautz D."/>
            <person name="Vattahil S."/>
            <person name="Villasana D."/>
            <person name="White C.S."/>
            <person name="Wright R."/>
            <person name="Park Y."/>
            <person name="Beeman R.W."/>
            <person name="Lord J."/>
            <person name="Oppert B."/>
            <person name="Lorenzen M."/>
            <person name="Brown S."/>
            <person name="Wang L."/>
            <person name="Savard J."/>
            <person name="Tautz D."/>
            <person name="Richards S."/>
            <person name="Weinstock G."/>
            <person name="Gibbs R.A."/>
            <person name="Liu Y."/>
            <person name="Worley K."/>
            <person name="Weinstock G."/>
            <person name="Elsik C.G."/>
            <person name="Reese J.T."/>
            <person name="Elhaik E."/>
            <person name="Landan G."/>
            <person name="Graur D."/>
            <person name="Arensburger P."/>
            <person name="Atkinson P."/>
            <person name="Beeman R.W."/>
            <person name="Beidler J."/>
            <person name="Brown S.J."/>
            <person name="Demuth J.P."/>
            <person name="Drury D.W."/>
            <person name="Du Y.Z."/>
            <person name="Fujiwara H."/>
            <person name="Lorenzen M."/>
            <person name="Maselli V."/>
            <person name="Osanai M."/>
            <person name="Park Y."/>
            <person name="Robertson H.M."/>
            <person name="Tu Z."/>
            <person name="Wang J.J."/>
            <person name="Wang S."/>
            <person name="Richards S."/>
            <person name="Song H."/>
            <person name="Zhang L."/>
            <person name="Sodergren E."/>
            <person name="Werner D."/>
            <person name="Stanke M."/>
            <person name="Morgenstern B."/>
            <person name="Solovyev V."/>
            <person name="Kosarev P."/>
            <person name="Brown G."/>
            <person name="Chen H.C."/>
            <person name="Ermolaeva O."/>
            <person name="Hlavina W."/>
            <person name="Kapustin Y."/>
            <person name="Kiryutin B."/>
            <person name="Kitts P."/>
            <person name="Maglott D."/>
            <person name="Pruitt K."/>
            <person name="Sapojnikov V."/>
            <person name="Souvorov A."/>
            <person name="Mackey A.J."/>
            <person name="Waterhouse R.M."/>
            <person name="Wyder S."/>
            <person name="Zdobnov E.M."/>
            <person name="Zdobnov E.M."/>
            <person name="Wyder S."/>
            <person name="Kriventseva E.V."/>
            <person name="Kadowaki T."/>
            <person name="Bork P."/>
            <person name="Aranda M."/>
            <person name="Bao R."/>
            <person name="Beermann A."/>
            <person name="Berns N."/>
            <person name="Bolognesi R."/>
            <person name="Bonneton F."/>
            <person name="Bopp D."/>
            <person name="Brown S.J."/>
            <person name="Bucher G."/>
            <person name="Butts T."/>
            <person name="Chaumot A."/>
            <person name="Denell R.E."/>
            <person name="Ferrier D.E."/>
            <person name="Friedrich M."/>
            <person name="Gordon C.M."/>
            <person name="Jindra M."/>
            <person name="Klingler M."/>
            <person name="Lan Q."/>
            <person name="Lattorff H.M."/>
            <person name="Laudet V."/>
            <person name="von Levetsow C."/>
            <person name="Liu Z."/>
            <person name="Lutz R."/>
            <person name="Lynch J.A."/>
            <person name="da Fonseca R.N."/>
            <person name="Posnien N."/>
            <person name="Reuter R."/>
            <person name="Roth S."/>
            <person name="Savard J."/>
            <person name="Schinko J.B."/>
            <person name="Schmitt C."/>
            <person name="Schoppmeier M."/>
            <person name="Schroder R."/>
            <person name="Shippy T.D."/>
            <person name="Simonnet F."/>
            <person name="Marques-Souza H."/>
            <person name="Tautz D."/>
            <person name="Tomoyasu Y."/>
            <person name="Trauner J."/>
            <person name="Van der Zee M."/>
            <person name="Vervoort M."/>
            <person name="Wittkopp N."/>
            <person name="Wimmer E.A."/>
            <person name="Yang X."/>
            <person name="Jones A.K."/>
            <person name="Sattelle D.B."/>
            <person name="Ebert P.R."/>
            <person name="Nelson D."/>
            <person name="Scott J.G."/>
            <person name="Beeman R.W."/>
            <person name="Muthukrishnan S."/>
            <person name="Kramer K.J."/>
            <person name="Arakane Y."/>
            <person name="Beeman R.W."/>
            <person name="Zhu Q."/>
            <person name="Hogenkamp D."/>
            <person name="Dixit R."/>
            <person name="Oppert B."/>
            <person name="Jiang H."/>
            <person name="Zou Z."/>
            <person name="Marshall J."/>
            <person name="Elpidina E."/>
            <person name="Vinokurov K."/>
            <person name="Oppert C."/>
            <person name="Zou Z."/>
            <person name="Evans J."/>
            <person name="Lu Z."/>
            <person name="Zhao P."/>
            <person name="Sumathipala N."/>
            <person name="Altincicek B."/>
            <person name="Vilcinskas A."/>
            <person name="Williams M."/>
            <person name="Hultmark D."/>
            <person name="Hetru C."/>
            <person name="Jiang H."/>
            <person name="Grimmelikhuijzen C.J."/>
            <person name="Hauser F."/>
            <person name="Cazzamali G."/>
            <person name="Williamson M."/>
            <person name="Park Y."/>
            <person name="Li B."/>
            <person name="Tanaka Y."/>
            <person name="Predel R."/>
            <person name="Neupert S."/>
            <person name="Schachtner J."/>
            <person name="Verleyen P."/>
            <person name="Raible F."/>
            <person name="Bork P."/>
            <person name="Friedrich M."/>
            <person name="Walden K.K."/>
            <person name="Robertson H.M."/>
            <person name="Angeli S."/>
            <person name="Foret S."/>
            <person name="Bucher G."/>
            <person name="Schuetz S."/>
            <person name="Maleszka R."/>
            <person name="Wimmer E.A."/>
            <person name="Beeman R.W."/>
            <person name="Lorenzen M."/>
            <person name="Tomoyasu Y."/>
            <person name="Miller S.C."/>
            <person name="Grossmann D."/>
            <person name="Bucher G."/>
        </authorList>
    </citation>
    <scope>NUCLEOTIDE SEQUENCE [LARGE SCALE GENOMIC DNA]</scope>
    <source>
        <strain evidence="2 3">Georgia GA2</strain>
    </source>
</reference>
<feature type="chain" id="PRO_5003090035" evidence="1">
    <location>
        <begin position="20"/>
        <end position="212"/>
    </location>
</feature>
<protein>
    <submittedName>
        <fullName evidence="2">Uncharacterized protein</fullName>
    </submittedName>
</protein>
<keyword evidence="1" id="KW-0732">Signal</keyword>
<dbReference type="Proteomes" id="UP000007266">
    <property type="component" value="Linkage group 8"/>
</dbReference>
<feature type="signal peptide" evidence="1">
    <location>
        <begin position="1"/>
        <end position="19"/>
    </location>
</feature>
<accession>D6WXK6</accession>
<dbReference type="InParanoid" id="D6WXK6"/>
<proteinExistence type="predicted"/>
<sequence>MFFLTFSISILLVQKCALSATTYDTRTSSPYAPYSSSLPLYNTTTRSYYTGTFGPISSYSPYSTSWRYRRTTTSYHYYTSTQTPQQRSSTFCSNHRDTSKEFPQHGDLICYAMGGESGGMYKNGRFIKETLLLRDSITHEIEEYSRKKYYSKKLEAETFVTKVNILNYGEADGFVQQVVIKNGQPAFPSVSAMIEIPPNKEVKLFVEVYGVK</sequence>
<reference evidence="2 3" key="2">
    <citation type="journal article" date="2010" name="Nucleic Acids Res.">
        <title>BeetleBase in 2010: revisions to provide comprehensive genomic information for Tribolium castaneum.</title>
        <authorList>
            <person name="Kim H.S."/>
            <person name="Murphy T."/>
            <person name="Xia J."/>
            <person name="Caragea D."/>
            <person name="Park Y."/>
            <person name="Beeman R.W."/>
            <person name="Lorenzen M.D."/>
            <person name="Butcher S."/>
            <person name="Manak J.R."/>
            <person name="Brown S.J."/>
        </authorList>
    </citation>
    <scope>GENOME REANNOTATION</scope>
    <source>
        <strain evidence="2 3">Georgia GA2</strain>
    </source>
</reference>
<name>D6WXK6_TRICA</name>
<gene>
    <name evidence="2" type="primary">AUGUSTUS-3.0.2_05549</name>
    <name evidence="2" type="ORF">TcasGA2_TC005549</name>
</gene>
<evidence type="ECO:0000313" key="3">
    <source>
        <dbReference type="Proteomes" id="UP000007266"/>
    </source>
</evidence>
<evidence type="ECO:0000256" key="1">
    <source>
        <dbReference type="SAM" id="SignalP"/>
    </source>
</evidence>
<dbReference type="EMBL" id="KQ971361">
    <property type="protein sequence ID" value="EFA07967.1"/>
    <property type="molecule type" value="Genomic_DNA"/>
</dbReference>
<keyword evidence="3" id="KW-1185">Reference proteome</keyword>
<organism evidence="2 3">
    <name type="scientific">Tribolium castaneum</name>
    <name type="common">Red flour beetle</name>
    <dbReference type="NCBI Taxonomy" id="7070"/>
    <lineage>
        <taxon>Eukaryota</taxon>
        <taxon>Metazoa</taxon>
        <taxon>Ecdysozoa</taxon>
        <taxon>Arthropoda</taxon>
        <taxon>Hexapoda</taxon>
        <taxon>Insecta</taxon>
        <taxon>Pterygota</taxon>
        <taxon>Neoptera</taxon>
        <taxon>Endopterygota</taxon>
        <taxon>Coleoptera</taxon>
        <taxon>Polyphaga</taxon>
        <taxon>Cucujiformia</taxon>
        <taxon>Tenebrionidae</taxon>
        <taxon>Tenebrionidae incertae sedis</taxon>
        <taxon>Tribolium</taxon>
    </lineage>
</organism>
<dbReference type="HOGENOM" id="CLU_1301144_0_0_1"/>